<evidence type="ECO:0000256" key="1">
    <source>
        <dbReference type="SAM" id="MobiDB-lite"/>
    </source>
</evidence>
<dbReference type="SMART" id="SM00849">
    <property type="entry name" value="Lactamase_B"/>
    <property type="match status" value="1"/>
</dbReference>
<dbReference type="InterPro" id="IPR050855">
    <property type="entry name" value="NDM-1-like"/>
</dbReference>
<evidence type="ECO:0000259" key="2">
    <source>
        <dbReference type="SMART" id="SM00849"/>
    </source>
</evidence>
<dbReference type="PANTHER" id="PTHR42951">
    <property type="entry name" value="METALLO-BETA-LACTAMASE DOMAIN-CONTAINING"/>
    <property type="match status" value="1"/>
</dbReference>
<reference evidence="3" key="2">
    <citation type="journal article" date="2023" name="Int. J. Syst. Evol. Microbiol.">
        <title>Streptomyces marispadix sp. nov., isolated from marine beach sediment of the Northern Coast of Portugal.</title>
        <authorList>
            <person name="dos Santos J.D.N."/>
            <person name="Vitorino I.R."/>
            <person name="Kallscheuer N."/>
            <person name="Srivastava A."/>
            <person name="Krautwurst S."/>
            <person name="Marz M."/>
            <person name="Jogler C."/>
            <person name="Lobo Da Cunha A."/>
            <person name="Catita J."/>
            <person name="Goncalves H."/>
            <person name="Gonzalez I."/>
            <person name="Reyes F."/>
            <person name="Lage O.M."/>
        </authorList>
    </citation>
    <scope>NUCLEOTIDE SEQUENCE</scope>
    <source>
        <strain evidence="3">M600PL45_2</strain>
    </source>
</reference>
<feature type="domain" description="Metallo-beta-lactamase" evidence="2">
    <location>
        <begin position="41"/>
        <end position="256"/>
    </location>
</feature>
<gene>
    <name evidence="3" type="ORF">MMA15_07285</name>
</gene>
<reference evidence="3" key="1">
    <citation type="submission" date="2022-03" db="EMBL/GenBank/DDBJ databases">
        <authorList>
            <person name="Santos J.D.N."/>
            <person name="Kallscheuer N."/>
            <person name="Jogler C."/>
            <person name="Lage O.M."/>
        </authorList>
    </citation>
    <scope>NUCLEOTIDE SEQUENCE</scope>
    <source>
        <strain evidence="3">M600PL45_2</strain>
    </source>
</reference>
<dbReference type="Gene3D" id="3.60.15.10">
    <property type="entry name" value="Ribonuclease Z/Hydroxyacylglutathione hydrolase-like"/>
    <property type="match status" value="1"/>
</dbReference>
<accession>A0ABS9SVC4</accession>
<evidence type="ECO:0000313" key="3">
    <source>
        <dbReference type="EMBL" id="MCH6160229.1"/>
    </source>
</evidence>
<name>A0ABS9SVC4_9ACTN</name>
<dbReference type="Pfam" id="PF00753">
    <property type="entry name" value="Lactamase_B"/>
    <property type="match status" value="1"/>
</dbReference>
<dbReference type="CDD" id="cd16282">
    <property type="entry name" value="metallo-hydrolase-like_MBL-fold"/>
    <property type="match status" value="1"/>
</dbReference>
<feature type="region of interest" description="Disordered" evidence="1">
    <location>
        <begin position="1"/>
        <end position="25"/>
    </location>
</feature>
<dbReference type="EMBL" id="JAKWJU010000002">
    <property type="protein sequence ID" value="MCH6160229.1"/>
    <property type="molecule type" value="Genomic_DNA"/>
</dbReference>
<evidence type="ECO:0000313" key="4">
    <source>
        <dbReference type="Proteomes" id="UP001166784"/>
    </source>
</evidence>
<comment type="caution">
    <text evidence="3">The sequence shown here is derived from an EMBL/GenBank/DDBJ whole genome shotgun (WGS) entry which is preliminary data.</text>
</comment>
<proteinExistence type="predicted"/>
<dbReference type="InterPro" id="IPR036866">
    <property type="entry name" value="RibonucZ/Hydroxyglut_hydro"/>
</dbReference>
<organism evidence="3 4">
    <name type="scientific">Streptomyces marispadix</name>
    <dbReference type="NCBI Taxonomy" id="2922868"/>
    <lineage>
        <taxon>Bacteria</taxon>
        <taxon>Bacillati</taxon>
        <taxon>Actinomycetota</taxon>
        <taxon>Actinomycetes</taxon>
        <taxon>Kitasatosporales</taxon>
        <taxon>Streptomycetaceae</taxon>
        <taxon>Streptomyces</taxon>
    </lineage>
</organism>
<dbReference type="SUPFAM" id="SSF56281">
    <property type="entry name" value="Metallo-hydrolase/oxidoreductase"/>
    <property type="match status" value="1"/>
</dbReference>
<feature type="compositionally biased region" description="Basic and acidic residues" evidence="1">
    <location>
        <begin position="7"/>
        <end position="25"/>
    </location>
</feature>
<keyword evidence="4" id="KW-1185">Reference proteome</keyword>
<dbReference type="Proteomes" id="UP001166784">
    <property type="component" value="Unassembled WGS sequence"/>
</dbReference>
<protein>
    <submittedName>
        <fullName evidence="3">MBL fold metallo-hydrolase</fullName>
    </submittedName>
</protein>
<sequence>MAGSGDVHGEAHEEVLGEGDGGDRWEELAPGITRRRLPRWDATVGGVDIGTGVLVVDTGSGVAEGARVRDDLAALFGRPVTHVALTHSHFDHVLGTAAFDGAEVYGAEGLAGHLGDGREELRLDAVRHGMAKGPAAEASARLVPPHHGVTGRLTAASGERTVRLVNMGPAHSPYDMAVIVDVDEGRAGEDREEREDRIGGGGAGTAVRRRVVFCGDLVEESGEPQAGPDASPSHWPGALDRLLALGGEDALYVPGHGAVVGADFVRAQRDVLARRFGGS</sequence>
<dbReference type="RefSeq" id="WP_241058283.1">
    <property type="nucleotide sequence ID" value="NZ_JAKWJU010000002.1"/>
</dbReference>
<dbReference type="PANTHER" id="PTHR42951:SF4">
    <property type="entry name" value="ACYL-COENZYME A THIOESTERASE MBLAC2"/>
    <property type="match status" value="1"/>
</dbReference>
<dbReference type="InterPro" id="IPR001279">
    <property type="entry name" value="Metallo-B-lactamas"/>
</dbReference>